<dbReference type="RefSeq" id="WP_012259129.1">
    <property type="nucleotide sequence ID" value="NC_010175.1"/>
</dbReference>
<evidence type="ECO:0000313" key="5">
    <source>
        <dbReference type="Proteomes" id="UP000002008"/>
    </source>
</evidence>
<sequence>MLTPETVLQGRYRVISQIAKGGMGAVYHARDLRLRIDVALKQTLFNDDAYRQAFEREAQILARLRHQALPRVIDHFIEPQGQFLVMEFIHGEDLGNQLARLGRRFASPQVLPLVVKWTDQLLDVLHYLHTRPVPVIHRDIKPKNLKLTPNHDIILLDFGLARGGMTVVADIDGSGTRKVYGFTPPYAPYEQMRDGEPDPRSDIYSLSATLYHLLTGVLPPDAMTRMASLVNGQPDPLRPIRSLAPHVPEGLAQLIEQGMATLINQRPQSAREMREALHRLRGRPTTSGSPAAIRPIAQTASSSSNDTTATPASSKPATPTQAAPVSQPQTSSPTPVGTLLRRMITGSQVRSLSFDPNSRWLLAGYDDYTVGVWNLSSGEQIHTLRGHESTIRAVAVSPDSTLAATGSDDETIRLWTTDNWQMVQLIHQTGCPVESVCFSPDGRYLAVGGWGEAITLYEIRKGKIEPIGLFTCPFVHSLSFSPDGSMLAAGCYDGAIYLWQIADHQPLKPIEGFNTFIYSVAFNPAGTILAACSGTTIRLWRVKDFHALDTLHGHTAPVRGLAFSPCVPLLASASEDRSARFWLAEQGQPHPPILEHSAGVSCLSFSPDGQLLATGAHDGRICLWQAPVAI</sequence>
<dbReference type="PATRIC" id="fig|324602.8.peg.3708"/>
<feature type="compositionally biased region" description="Low complexity" evidence="2">
    <location>
        <begin position="297"/>
        <end position="336"/>
    </location>
</feature>
<name>A9WJ17_CHLAA</name>
<feature type="repeat" description="WD" evidence="1">
    <location>
        <begin position="593"/>
        <end position="625"/>
    </location>
</feature>
<dbReference type="InterPro" id="IPR011009">
    <property type="entry name" value="Kinase-like_dom_sf"/>
</dbReference>
<dbReference type="SUPFAM" id="SSF50978">
    <property type="entry name" value="WD40 repeat-like"/>
    <property type="match status" value="1"/>
</dbReference>
<evidence type="ECO:0000313" key="4">
    <source>
        <dbReference type="EMBL" id="ABY36476.1"/>
    </source>
</evidence>
<dbReference type="eggNOG" id="COG0515">
    <property type="taxonomic scope" value="Bacteria"/>
</dbReference>
<dbReference type="CDD" id="cd14014">
    <property type="entry name" value="STKc_PknB_like"/>
    <property type="match status" value="1"/>
</dbReference>
<dbReference type="HOGENOM" id="CLU_000288_135_4_0"/>
<dbReference type="GO" id="GO:0004672">
    <property type="term" value="F:protein kinase activity"/>
    <property type="evidence" value="ECO:0007669"/>
    <property type="project" value="InterPro"/>
</dbReference>
<feature type="domain" description="Protein kinase" evidence="3">
    <location>
        <begin position="12"/>
        <end position="281"/>
    </location>
</feature>
<dbReference type="CDD" id="cd00200">
    <property type="entry name" value="WD40"/>
    <property type="match status" value="1"/>
</dbReference>
<dbReference type="PROSITE" id="PS50082">
    <property type="entry name" value="WD_REPEATS_2"/>
    <property type="match status" value="5"/>
</dbReference>
<dbReference type="SUPFAM" id="SSF56112">
    <property type="entry name" value="Protein kinase-like (PK-like)"/>
    <property type="match status" value="1"/>
</dbReference>
<evidence type="ECO:0000259" key="3">
    <source>
        <dbReference type="PROSITE" id="PS50011"/>
    </source>
</evidence>
<dbReference type="PANTHER" id="PTHR19879">
    <property type="entry name" value="TRANSCRIPTION INITIATION FACTOR TFIID"/>
    <property type="match status" value="1"/>
</dbReference>
<dbReference type="InterPro" id="IPR036322">
    <property type="entry name" value="WD40_repeat_dom_sf"/>
</dbReference>
<dbReference type="InterPro" id="IPR015943">
    <property type="entry name" value="WD40/YVTN_repeat-like_dom_sf"/>
</dbReference>
<dbReference type="SMART" id="SM00220">
    <property type="entry name" value="S_TKc"/>
    <property type="match status" value="1"/>
</dbReference>
<accession>A9WJ17</accession>
<dbReference type="PROSITE" id="PS50294">
    <property type="entry name" value="WD_REPEATS_REGION"/>
    <property type="match status" value="3"/>
</dbReference>
<organism evidence="4 5">
    <name type="scientific">Chloroflexus aurantiacus (strain ATCC 29366 / DSM 635 / J-10-fl)</name>
    <dbReference type="NCBI Taxonomy" id="324602"/>
    <lineage>
        <taxon>Bacteria</taxon>
        <taxon>Bacillati</taxon>
        <taxon>Chloroflexota</taxon>
        <taxon>Chloroflexia</taxon>
        <taxon>Chloroflexales</taxon>
        <taxon>Chloroflexineae</taxon>
        <taxon>Chloroflexaceae</taxon>
        <taxon>Chloroflexus</taxon>
    </lineage>
</organism>
<dbReference type="EnsemblBacteria" id="ABY36476">
    <property type="protein sequence ID" value="ABY36476"/>
    <property type="gene ID" value="Caur_3288"/>
</dbReference>
<dbReference type="PANTHER" id="PTHR19879:SF9">
    <property type="entry name" value="TRANSCRIPTION INITIATION FACTOR TFIID SUBUNIT 5"/>
    <property type="match status" value="1"/>
</dbReference>
<dbReference type="AlphaFoldDB" id="A9WJ17"/>
<protein>
    <submittedName>
        <fullName evidence="4">WD-40 repeat protein</fullName>
    </submittedName>
</protein>
<gene>
    <name evidence="4" type="ordered locus">Caur_3288</name>
</gene>
<feature type="repeat" description="WD" evidence="1">
    <location>
        <begin position="475"/>
        <end position="509"/>
    </location>
</feature>
<feature type="repeat" description="WD" evidence="1">
    <location>
        <begin position="349"/>
        <end position="383"/>
    </location>
</feature>
<evidence type="ECO:0000256" key="2">
    <source>
        <dbReference type="SAM" id="MobiDB-lite"/>
    </source>
</evidence>
<feature type="region of interest" description="Disordered" evidence="2">
    <location>
        <begin position="297"/>
        <end position="337"/>
    </location>
</feature>
<dbReference type="Pfam" id="PF00069">
    <property type="entry name" value="Pkinase"/>
    <property type="match status" value="1"/>
</dbReference>
<dbReference type="eggNOG" id="COG2319">
    <property type="taxonomic scope" value="Bacteria"/>
</dbReference>
<feature type="repeat" description="WD" evidence="1">
    <location>
        <begin position="551"/>
        <end position="582"/>
    </location>
</feature>
<dbReference type="Gene3D" id="2.130.10.10">
    <property type="entry name" value="YVTN repeat-like/Quinoprotein amine dehydrogenase"/>
    <property type="match status" value="2"/>
</dbReference>
<dbReference type="EMBL" id="CP000909">
    <property type="protein sequence ID" value="ABY36476.1"/>
    <property type="molecule type" value="Genomic_DNA"/>
</dbReference>
<dbReference type="KEGG" id="cau:Caur_3288"/>
<dbReference type="InterPro" id="IPR001680">
    <property type="entry name" value="WD40_rpt"/>
</dbReference>
<dbReference type="Gene3D" id="3.30.200.20">
    <property type="entry name" value="Phosphorylase Kinase, domain 1"/>
    <property type="match status" value="1"/>
</dbReference>
<reference evidence="5" key="1">
    <citation type="journal article" date="2011" name="BMC Genomics">
        <title>Complete genome sequence of the filamentous anoxygenic phototrophic bacterium Chloroflexus aurantiacus.</title>
        <authorList>
            <person name="Tang K.H."/>
            <person name="Barry K."/>
            <person name="Chertkov O."/>
            <person name="Dalin E."/>
            <person name="Han C.S."/>
            <person name="Hauser L.J."/>
            <person name="Honchak B.M."/>
            <person name="Karbach L.E."/>
            <person name="Land M.L."/>
            <person name="Lapidus A."/>
            <person name="Larimer F.W."/>
            <person name="Mikhailova N."/>
            <person name="Pitluck S."/>
            <person name="Pierson B.K."/>
            <person name="Blankenship R.E."/>
        </authorList>
    </citation>
    <scope>NUCLEOTIDE SEQUENCE [LARGE SCALE GENOMIC DNA]</scope>
    <source>
        <strain evidence="5">ATCC 29366 / DSM 635 / J-10-fl</strain>
    </source>
</reference>
<dbReference type="GO" id="GO:0005524">
    <property type="term" value="F:ATP binding"/>
    <property type="evidence" value="ECO:0007669"/>
    <property type="project" value="InterPro"/>
</dbReference>
<evidence type="ECO:0000256" key="1">
    <source>
        <dbReference type="PROSITE-ProRule" id="PRU00221"/>
    </source>
</evidence>
<proteinExistence type="predicted"/>
<dbReference type="STRING" id="324602.Caur_3288"/>
<keyword evidence="1" id="KW-0853">WD repeat</keyword>
<dbReference type="InParanoid" id="A9WJ17"/>
<dbReference type="SMART" id="SM00320">
    <property type="entry name" value="WD40"/>
    <property type="match status" value="7"/>
</dbReference>
<dbReference type="Pfam" id="PF00400">
    <property type="entry name" value="WD40"/>
    <property type="match status" value="7"/>
</dbReference>
<feature type="repeat" description="WD" evidence="1">
    <location>
        <begin position="384"/>
        <end position="425"/>
    </location>
</feature>
<dbReference type="PROSITE" id="PS50011">
    <property type="entry name" value="PROTEIN_KINASE_DOM"/>
    <property type="match status" value="1"/>
</dbReference>
<dbReference type="Proteomes" id="UP000002008">
    <property type="component" value="Chromosome"/>
</dbReference>
<dbReference type="Gene3D" id="1.10.510.10">
    <property type="entry name" value="Transferase(Phosphotransferase) domain 1"/>
    <property type="match status" value="1"/>
</dbReference>
<keyword evidence="5" id="KW-1185">Reference proteome</keyword>
<dbReference type="InterPro" id="IPR000719">
    <property type="entry name" value="Prot_kinase_dom"/>
</dbReference>